<sequence length="65" mass="7528">MPEKEPKKQQRKATGKRSDPNYIQVGAYIPIELNKSVKRLLVDDDKDFSDLVAELLEQWVQKNNA</sequence>
<dbReference type="GO" id="GO:0006355">
    <property type="term" value="P:regulation of DNA-templated transcription"/>
    <property type="evidence" value="ECO:0007669"/>
    <property type="project" value="InterPro"/>
</dbReference>
<dbReference type="Proteomes" id="UP000185557">
    <property type="component" value="Unassembled WGS sequence"/>
</dbReference>
<comment type="caution">
    <text evidence="1">The sequence shown here is derived from an EMBL/GenBank/DDBJ whole genome shotgun (WGS) entry which is preliminary data.</text>
</comment>
<evidence type="ECO:0000313" key="1">
    <source>
        <dbReference type="EMBL" id="OKH44330.1"/>
    </source>
</evidence>
<reference evidence="1 2" key="1">
    <citation type="submission" date="2016-11" db="EMBL/GenBank/DDBJ databases">
        <title>Draft Genome Sequences of Nine Cyanobacterial Strains from Diverse Habitats.</title>
        <authorList>
            <person name="Zhu T."/>
            <person name="Hou S."/>
            <person name="Lu X."/>
            <person name="Hess W.R."/>
        </authorList>
    </citation>
    <scope>NUCLEOTIDE SEQUENCE [LARGE SCALE GENOMIC DNA]</scope>
    <source>
        <strain evidence="1 2">NIES-30</strain>
    </source>
</reference>
<keyword evidence="2" id="KW-1185">Reference proteome</keyword>
<evidence type="ECO:0000313" key="2">
    <source>
        <dbReference type="Proteomes" id="UP000185557"/>
    </source>
</evidence>
<proteinExistence type="predicted"/>
<accession>A0A1U7IZD6</accession>
<dbReference type="Gene3D" id="1.10.1220.10">
    <property type="entry name" value="Met repressor-like"/>
    <property type="match status" value="1"/>
</dbReference>
<name>A0A1U7IZD6_9CYAN</name>
<dbReference type="AlphaFoldDB" id="A0A1U7IZD6"/>
<dbReference type="EMBL" id="MRCG01000024">
    <property type="protein sequence ID" value="OKH44330.1"/>
    <property type="molecule type" value="Genomic_DNA"/>
</dbReference>
<evidence type="ECO:0008006" key="3">
    <source>
        <dbReference type="Google" id="ProtNLM"/>
    </source>
</evidence>
<dbReference type="InterPro" id="IPR013321">
    <property type="entry name" value="Arc_rbn_hlx_hlx"/>
</dbReference>
<organism evidence="1 2">
    <name type="scientific">Phormidium tenue NIES-30</name>
    <dbReference type="NCBI Taxonomy" id="549789"/>
    <lineage>
        <taxon>Bacteria</taxon>
        <taxon>Bacillati</taxon>
        <taxon>Cyanobacteriota</taxon>
        <taxon>Cyanophyceae</taxon>
        <taxon>Oscillatoriophycideae</taxon>
        <taxon>Oscillatoriales</taxon>
        <taxon>Oscillatoriaceae</taxon>
        <taxon>Phormidium</taxon>
    </lineage>
</organism>
<protein>
    <recommendedName>
        <fullName evidence="3">CopG family transcriptional regulator</fullName>
    </recommendedName>
</protein>
<gene>
    <name evidence="1" type="ORF">NIES30_22865</name>
</gene>